<dbReference type="GO" id="GO:0019028">
    <property type="term" value="C:viral capsid"/>
    <property type="evidence" value="ECO:0007669"/>
    <property type="project" value="InterPro"/>
</dbReference>
<protein>
    <submittedName>
        <fullName evidence="2">Vp80</fullName>
    </submittedName>
</protein>
<dbReference type="InterPro" id="IPR009893">
    <property type="entry name" value="Nucleo_P80/P87"/>
</dbReference>
<evidence type="ECO:0000256" key="1">
    <source>
        <dbReference type="SAM" id="MobiDB-lite"/>
    </source>
</evidence>
<dbReference type="Pfam" id="PF07267">
    <property type="entry name" value="Nucleo_P87"/>
    <property type="match status" value="2"/>
</dbReference>
<evidence type="ECO:0000313" key="3">
    <source>
        <dbReference type="Proteomes" id="UP000203482"/>
    </source>
</evidence>
<dbReference type="RefSeq" id="YP_008992144.1">
    <property type="nucleotide sequence ID" value="NC_023177.1"/>
</dbReference>
<organism evidence="2 3">
    <name type="scientific">Choristoneura murinana nucleopolyhedrovirus</name>
    <dbReference type="NCBI Taxonomy" id="1987479"/>
    <lineage>
        <taxon>Viruses</taxon>
        <taxon>Viruses incertae sedis</taxon>
        <taxon>Naldaviricetes</taxon>
        <taxon>Lefavirales</taxon>
        <taxon>Baculoviridae</taxon>
        <taxon>Alphabaculovirus</taxon>
        <taxon>Alphabaculovirus chomurinanae</taxon>
    </lineage>
</organism>
<proteinExistence type="predicted"/>
<feature type="compositionally biased region" description="Polar residues" evidence="1">
    <location>
        <begin position="350"/>
        <end position="360"/>
    </location>
</feature>
<name>V9XSL3_9ABAC</name>
<feature type="compositionally biased region" description="Basic and acidic residues" evidence="1">
    <location>
        <begin position="367"/>
        <end position="378"/>
    </location>
</feature>
<dbReference type="OrthoDB" id="1682at10239"/>
<feature type="compositionally biased region" description="Polar residues" evidence="1">
    <location>
        <begin position="279"/>
        <end position="289"/>
    </location>
</feature>
<dbReference type="PIRSF" id="PIRSF003639">
    <property type="entry name" value="Nucleo_P87"/>
    <property type="match status" value="1"/>
</dbReference>
<sequence>MNEQNSLRIAKLAGEILTRGHADIKTIMHSPERALGQKLDAVADLVESMPPGEPRETDVEPQSRGTNVELNSILTAQDRILRHRVLQMAVTFLLRSPQVKLSKTALDSMQTALNNYTTYVTEGGSDHAITDDFLKRAETLYKELRSKILKFIRDDAKSPFVEDRPQTTGGPSSNAAQQINAPQAPPVITNEQYFNRLDIQQLTDYIENNYNGQFDFDKHNSVEDVRNFAKTVWHNKTAATPAYTAPTPQQAMLSPLQQSLRSSPNHIWEERLRQMFPESDSSLPQNVSLPDTYDEEPFIEQRKRRRRRVPPLVYTSDENYETPLGSNEPEDEPRRRKRREPSPASYKTPPKTNNESPTLSSEEDEPNHERERERRREEDKNYLRLKALELSKYANVNERMEKIVQVTKAMQKTYDYCNCKTTIGGTPDAATFVNLLRRLNTYNLSHVEMTVNFYELLYPLTLYRDESNRIIGYIFAAAKYFQNCAKNFVQMRAEFNVYGPFAQIESMVMFVIKFNFLCDLQAFFGKIDSLPTLGQPNISIHTVLVMRDKIVKKEFNALQYATTLKTDNRRDPKHLQRLIQLMNADFNIM</sequence>
<dbReference type="EMBL" id="KF894742">
    <property type="protein sequence ID" value="AHD25539.1"/>
    <property type="molecule type" value="Genomic_DNA"/>
</dbReference>
<gene>
    <name evidence="2" type="ORF">chmu052</name>
</gene>
<accession>V9XSL3</accession>
<dbReference type="Proteomes" id="UP000203482">
    <property type="component" value="Segment"/>
</dbReference>
<feature type="region of interest" description="Disordered" evidence="1">
    <location>
        <begin position="276"/>
        <end position="378"/>
    </location>
</feature>
<evidence type="ECO:0000313" key="2">
    <source>
        <dbReference type="EMBL" id="AHD25539.1"/>
    </source>
</evidence>
<reference evidence="2 3" key="1">
    <citation type="journal article" date="2014" name="Genome Announc.">
        <title>Genome Sequence of an Alphabaculovirus Isolated from Choristoneura murinana.</title>
        <authorList>
            <person name="Rohrmann G.F."/>
            <person name="Erlandson M.A."/>
            <person name="Theilmann D.A."/>
        </authorList>
    </citation>
    <scope>NUCLEOTIDE SEQUENCE [LARGE SCALE GENOMIC DNA]</scope>
    <source>
        <strain evidence="2 3">Darmstadt</strain>
    </source>
</reference>
<keyword evidence="3" id="KW-1185">Reference proteome</keyword>
<dbReference type="KEGG" id="vg:18126189"/>
<dbReference type="GeneID" id="18126189"/>
<feature type="region of interest" description="Disordered" evidence="1">
    <location>
        <begin position="159"/>
        <end position="180"/>
    </location>
</feature>